<sequence>MLNAIQFGACRGHYGCQSLLGSLQPFALATICFAQSCLAKEGWQTWWSLSFGRCLKEVLMVPGLSATFLGFQLSMRERVKSNGCSNTDDWFVQIRRLSSIRSQSQPDRVADGFGVEILSNLKRRLEVRACLLTLRFCNKS</sequence>
<comment type="caution">
    <text evidence="1">The sequence shown here is derived from an EMBL/GenBank/DDBJ whole genome shotgun (WGS) entry which is preliminary data.</text>
</comment>
<protein>
    <submittedName>
        <fullName evidence="1">Uncharacterized protein</fullName>
    </submittedName>
</protein>
<reference evidence="1 2" key="1">
    <citation type="journal article" date="2019" name="Nat. Plants">
        <title>Genome sequencing of Musa balbisiana reveals subgenome evolution and function divergence in polyploid bananas.</title>
        <authorList>
            <person name="Yao X."/>
        </authorList>
    </citation>
    <scope>NUCLEOTIDE SEQUENCE [LARGE SCALE GENOMIC DNA]</scope>
    <source>
        <strain evidence="2">cv. DH-PKW</strain>
        <tissue evidence="1">Leaves</tissue>
    </source>
</reference>
<evidence type="ECO:0000313" key="1">
    <source>
        <dbReference type="EMBL" id="THU51186.1"/>
    </source>
</evidence>
<accession>A0A4V4H4A1</accession>
<name>A0A4V4H4A1_MUSBA</name>
<dbReference type="EMBL" id="PYDT01000009">
    <property type="protein sequence ID" value="THU51186.1"/>
    <property type="molecule type" value="Genomic_DNA"/>
</dbReference>
<dbReference type="AlphaFoldDB" id="A0A4V4H4A1"/>
<keyword evidence="2" id="KW-1185">Reference proteome</keyword>
<organism evidence="1 2">
    <name type="scientific">Musa balbisiana</name>
    <name type="common">Banana</name>
    <dbReference type="NCBI Taxonomy" id="52838"/>
    <lineage>
        <taxon>Eukaryota</taxon>
        <taxon>Viridiplantae</taxon>
        <taxon>Streptophyta</taxon>
        <taxon>Embryophyta</taxon>
        <taxon>Tracheophyta</taxon>
        <taxon>Spermatophyta</taxon>
        <taxon>Magnoliopsida</taxon>
        <taxon>Liliopsida</taxon>
        <taxon>Zingiberales</taxon>
        <taxon>Musaceae</taxon>
        <taxon>Musa</taxon>
    </lineage>
</organism>
<evidence type="ECO:0000313" key="2">
    <source>
        <dbReference type="Proteomes" id="UP000317650"/>
    </source>
</evidence>
<gene>
    <name evidence="1" type="ORF">C4D60_Mb06t28350</name>
</gene>
<proteinExistence type="predicted"/>
<dbReference type="Proteomes" id="UP000317650">
    <property type="component" value="Chromosome 6"/>
</dbReference>